<evidence type="ECO:0000313" key="11">
    <source>
        <dbReference type="Proteomes" id="UP000557307"/>
    </source>
</evidence>
<dbReference type="EMBL" id="JACHGF010000002">
    <property type="protein sequence ID" value="MBB5283754.1"/>
    <property type="molecule type" value="Genomic_DNA"/>
</dbReference>
<dbReference type="InterPro" id="IPR003423">
    <property type="entry name" value="OMP_efflux"/>
</dbReference>
<dbReference type="SUPFAM" id="SSF56954">
    <property type="entry name" value="Outer membrane efflux proteins (OEP)"/>
    <property type="match status" value="1"/>
</dbReference>
<keyword evidence="8" id="KW-0175">Coiled coil</keyword>
<dbReference type="AlphaFoldDB" id="A0A840TK09"/>
<evidence type="ECO:0000256" key="1">
    <source>
        <dbReference type="ARBA" id="ARBA00004442"/>
    </source>
</evidence>
<evidence type="ECO:0000256" key="5">
    <source>
        <dbReference type="ARBA" id="ARBA00022692"/>
    </source>
</evidence>
<dbReference type="InterPro" id="IPR051906">
    <property type="entry name" value="TolC-like"/>
</dbReference>
<name>A0A840TK09_9BACT</name>
<evidence type="ECO:0000256" key="6">
    <source>
        <dbReference type="ARBA" id="ARBA00023136"/>
    </source>
</evidence>
<keyword evidence="6" id="KW-0472">Membrane</keyword>
<keyword evidence="3" id="KW-0813">Transport</keyword>
<evidence type="ECO:0000256" key="8">
    <source>
        <dbReference type="SAM" id="Coils"/>
    </source>
</evidence>
<feature type="signal peptide" evidence="9">
    <location>
        <begin position="1"/>
        <end position="21"/>
    </location>
</feature>
<dbReference type="PANTHER" id="PTHR30026:SF20">
    <property type="entry name" value="OUTER MEMBRANE PROTEIN TOLC"/>
    <property type="match status" value="1"/>
</dbReference>
<evidence type="ECO:0000256" key="4">
    <source>
        <dbReference type="ARBA" id="ARBA00022452"/>
    </source>
</evidence>
<dbReference type="Proteomes" id="UP000557307">
    <property type="component" value="Unassembled WGS sequence"/>
</dbReference>
<dbReference type="RefSeq" id="WP_184173415.1">
    <property type="nucleotide sequence ID" value="NZ_JACHGF010000002.1"/>
</dbReference>
<keyword evidence="11" id="KW-1185">Reference proteome</keyword>
<feature type="coiled-coil region" evidence="8">
    <location>
        <begin position="162"/>
        <end position="220"/>
    </location>
</feature>
<keyword evidence="7" id="KW-0998">Cell outer membrane</keyword>
<sequence>MKKSILILGAALLTLPFSVTAQTTPWSLKACIEFGLKNNLNVRIAKNQEEIAHQQAREALSGYLPQANGSASVDNNLKLQSTVLPAGIFGPDPTVVTLGTQYQSNVSAQVDQVVYDQALLTGLKANRPNTEKSLLNTVKTKESIIYEISSNYYQVLISAQQISLLQDNLDRTQRLLDILKLQFDNGVIKKVDVDRTQVSINNAQSQLTLAESNLNLAKNRLKYQMGYPIERAIEVSDSLVLKKELATAAMGQFDYNNLTDYKIQRTNLELYGIERDRIKAGYLPKLSVYGRYGALALGNELGQSWKNWFDYGTVGVKLSIPIFDGFRRDAQWKQSVLNLRTQEDQLNLTLQGYALQNSNAEVQLQRALANIGNDERNVELAKEVFDVNTLQYREGTLSLADLLNAENSYKEAQTNYINSLLNYYQARLDLEQSNGTLTDYFAQLSN</sequence>
<dbReference type="GO" id="GO:1990281">
    <property type="term" value="C:efflux pump complex"/>
    <property type="evidence" value="ECO:0007669"/>
    <property type="project" value="TreeGrafter"/>
</dbReference>
<accession>A0A840TK09</accession>
<dbReference type="GO" id="GO:0015562">
    <property type="term" value="F:efflux transmembrane transporter activity"/>
    <property type="evidence" value="ECO:0007669"/>
    <property type="project" value="InterPro"/>
</dbReference>
<feature type="chain" id="PRO_5032829215" evidence="9">
    <location>
        <begin position="22"/>
        <end position="446"/>
    </location>
</feature>
<evidence type="ECO:0000313" key="10">
    <source>
        <dbReference type="EMBL" id="MBB5283754.1"/>
    </source>
</evidence>
<evidence type="ECO:0000256" key="3">
    <source>
        <dbReference type="ARBA" id="ARBA00022448"/>
    </source>
</evidence>
<dbReference type="GO" id="GO:0015288">
    <property type="term" value="F:porin activity"/>
    <property type="evidence" value="ECO:0007669"/>
    <property type="project" value="TreeGrafter"/>
</dbReference>
<reference evidence="10 11" key="1">
    <citation type="submission" date="2020-08" db="EMBL/GenBank/DDBJ databases">
        <title>Genomic Encyclopedia of Type Strains, Phase IV (KMG-IV): sequencing the most valuable type-strain genomes for metagenomic binning, comparative biology and taxonomic classification.</title>
        <authorList>
            <person name="Goeker M."/>
        </authorList>
    </citation>
    <scope>NUCLEOTIDE SEQUENCE [LARGE SCALE GENOMIC DNA]</scope>
    <source>
        <strain evidence="10 11">DSM 105074</strain>
    </source>
</reference>
<dbReference type="Pfam" id="PF02321">
    <property type="entry name" value="OEP"/>
    <property type="match status" value="2"/>
</dbReference>
<organism evidence="10 11">
    <name type="scientific">Rhabdobacter roseus</name>
    <dbReference type="NCBI Taxonomy" id="1655419"/>
    <lineage>
        <taxon>Bacteria</taxon>
        <taxon>Pseudomonadati</taxon>
        <taxon>Bacteroidota</taxon>
        <taxon>Cytophagia</taxon>
        <taxon>Cytophagales</taxon>
        <taxon>Cytophagaceae</taxon>
        <taxon>Rhabdobacter</taxon>
    </lineage>
</organism>
<gene>
    <name evidence="10" type="ORF">HNQ92_001880</name>
</gene>
<comment type="caution">
    <text evidence="10">The sequence shown here is derived from an EMBL/GenBank/DDBJ whole genome shotgun (WGS) entry which is preliminary data.</text>
</comment>
<keyword evidence="9" id="KW-0732">Signal</keyword>
<comment type="subcellular location">
    <subcellularLocation>
        <location evidence="1">Cell outer membrane</location>
    </subcellularLocation>
</comment>
<evidence type="ECO:0000256" key="2">
    <source>
        <dbReference type="ARBA" id="ARBA00007613"/>
    </source>
</evidence>
<proteinExistence type="inferred from homology"/>
<comment type="similarity">
    <text evidence="2">Belongs to the outer membrane factor (OMF) (TC 1.B.17) family.</text>
</comment>
<keyword evidence="4" id="KW-1134">Transmembrane beta strand</keyword>
<dbReference type="PANTHER" id="PTHR30026">
    <property type="entry name" value="OUTER MEMBRANE PROTEIN TOLC"/>
    <property type="match status" value="1"/>
</dbReference>
<keyword evidence="5" id="KW-0812">Transmembrane</keyword>
<protein>
    <submittedName>
        <fullName evidence="10">Outer membrane protein TolC</fullName>
    </submittedName>
</protein>
<dbReference type="GO" id="GO:0009279">
    <property type="term" value="C:cell outer membrane"/>
    <property type="evidence" value="ECO:0007669"/>
    <property type="project" value="UniProtKB-SubCell"/>
</dbReference>
<evidence type="ECO:0000256" key="7">
    <source>
        <dbReference type="ARBA" id="ARBA00023237"/>
    </source>
</evidence>
<dbReference type="Gene3D" id="1.20.1600.10">
    <property type="entry name" value="Outer membrane efflux proteins (OEP)"/>
    <property type="match status" value="1"/>
</dbReference>
<evidence type="ECO:0000256" key="9">
    <source>
        <dbReference type="SAM" id="SignalP"/>
    </source>
</evidence>